<name>A0A9W6MX04_9HYPH</name>
<keyword evidence="2" id="KW-1185">Reference proteome</keyword>
<reference evidence="1" key="1">
    <citation type="journal article" date="2014" name="Int. J. Syst. Evol. Microbiol.">
        <title>Complete genome sequence of Corynebacterium casei LMG S-19264T (=DSM 44701T), isolated from a smear-ripened cheese.</title>
        <authorList>
            <consortium name="US DOE Joint Genome Institute (JGI-PGF)"/>
            <person name="Walter F."/>
            <person name="Albersmeier A."/>
            <person name="Kalinowski J."/>
            <person name="Ruckert C."/>
        </authorList>
    </citation>
    <scope>NUCLEOTIDE SEQUENCE</scope>
    <source>
        <strain evidence="1">VKM B-2347</strain>
    </source>
</reference>
<reference evidence="1" key="2">
    <citation type="submission" date="2023-01" db="EMBL/GenBank/DDBJ databases">
        <authorList>
            <person name="Sun Q."/>
            <person name="Evtushenko L."/>
        </authorList>
    </citation>
    <scope>NUCLEOTIDE SEQUENCE</scope>
    <source>
        <strain evidence="1">VKM B-2347</strain>
    </source>
</reference>
<dbReference type="AlphaFoldDB" id="A0A9W6MX04"/>
<organism evidence="1 2">
    <name type="scientific">Hansschlegelia plantiphila</name>
    <dbReference type="NCBI Taxonomy" id="374655"/>
    <lineage>
        <taxon>Bacteria</taxon>
        <taxon>Pseudomonadati</taxon>
        <taxon>Pseudomonadota</taxon>
        <taxon>Alphaproteobacteria</taxon>
        <taxon>Hyphomicrobiales</taxon>
        <taxon>Methylopilaceae</taxon>
        <taxon>Hansschlegelia</taxon>
    </lineage>
</organism>
<proteinExistence type="predicted"/>
<dbReference type="EMBL" id="BSFI01000022">
    <property type="protein sequence ID" value="GLK69568.1"/>
    <property type="molecule type" value="Genomic_DNA"/>
</dbReference>
<dbReference type="RefSeq" id="WP_271169786.1">
    <property type="nucleotide sequence ID" value="NZ_BSFI01000022.1"/>
</dbReference>
<accession>A0A9W6MX04</accession>
<protein>
    <submittedName>
        <fullName evidence="1">Uncharacterized protein</fullName>
    </submittedName>
</protein>
<gene>
    <name evidence="1" type="ORF">GCM10008179_32060</name>
</gene>
<dbReference type="Proteomes" id="UP001143372">
    <property type="component" value="Unassembled WGS sequence"/>
</dbReference>
<comment type="caution">
    <text evidence="1">The sequence shown here is derived from an EMBL/GenBank/DDBJ whole genome shotgun (WGS) entry which is preliminary data.</text>
</comment>
<evidence type="ECO:0000313" key="2">
    <source>
        <dbReference type="Proteomes" id="UP001143372"/>
    </source>
</evidence>
<sequence length="70" mass="7776">MHKTGDPRPWAKTDREEIAAYVASLASDLRELARRSDLPTLAYLLDMARLEAESAARQKTGDSDPVFGRS</sequence>
<evidence type="ECO:0000313" key="1">
    <source>
        <dbReference type="EMBL" id="GLK69568.1"/>
    </source>
</evidence>